<dbReference type="InterPro" id="IPR050266">
    <property type="entry name" value="AB_hydrolase_sf"/>
</dbReference>
<feature type="domain" description="AB hydrolase-1" evidence="2">
    <location>
        <begin position="46"/>
        <end position="283"/>
    </location>
</feature>
<dbReference type="InterPro" id="IPR029058">
    <property type="entry name" value="AB_hydrolase_fold"/>
</dbReference>
<dbReference type="EMBL" id="JAFNLL010000013">
    <property type="protein sequence ID" value="MBO1267744.1"/>
    <property type="molecule type" value="Genomic_DNA"/>
</dbReference>
<proteinExistence type="predicted"/>
<protein>
    <submittedName>
        <fullName evidence="3">Alpha/beta hydrolase</fullName>
    </submittedName>
</protein>
<dbReference type="PRINTS" id="PR00111">
    <property type="entry name" value="ABHYDROLASE"/>
</dbReference>
<dbReference type="AlphaFoldDB" id="A0A939HBE6"/>
<name>A0A939HBE6_9MICC</name>
<evidence type="ECO:0000313" key="4">
    <source>
        <dbReference type="Proteomes" id="UP000664164"/>
    </source>
</evidence>
<dbReference type="GO" id="GO:0016020">
    <property type="term" value="C:membrane"/>
    <property type="evidence" value="ECO:0007669"/>
    <property type="project" value="TreeGrafter"/>
</dbReference>
<dbReference type="RefSeq" id="WP_207615549.1">
    <property type="nucleotide sequence ID" value="NZ_JAFNLL010000013.1"/>
</dbReference>
<evidence type="ECO:0000313" key="3">
    <source>
        <dbReference type="EMBL" id="MBO1267744.1"/>
    </source>
</evidence>
<dbReference type="Proteomes" id="UP000664164">
    <property type="component" value="Unassembled WGS sequence"/>
</dbReference>
<organism evidence="3 4">
    <name type="scientific">Arthrobacter cavernae</name>
    <dbReference type="NCBI Taxonomy" id="2817681"/>
    <lineage>
        <taxon>Bacteria</taxon>
        <taxon>Bacillati</taxon>
        <taxon>Actinomycetota</taxon>
        <taxon>Actinomycetes</taxon>
        <taxon>Micrococcales</taxon>
        <taxon>Micrococcaceae</taxon>
        <taxon>Arthrobacter</taxon>
    </lineage>
</organism>
<reference evidence="3" key="1">
    <citation type="submission" date="2021-03" db="EMBL/GenBank/DDBJ databases">
        <title>A new species, PO-11, isolated from a karst cave deposit.</title>
        <authorList>
            <person name="Zhaoxiaoyong W."/>
        </authorList>
    </citation>
    <scope>NUCLEOTIDE SEQUENCE</scope>
    <source>
        <strain evidence="3">PO-11</strain>
    </source>
</reference>
<evidence type="ECO:0000256" key="1">
    <source>
        <dbReference type="ARBA" id="ARBA00022801"/>
    </source>
</evidence>
<gene>
    <name evidence="3" type="ORF">J1902_07065</name>
</gene>
<evidence type="ECO:0000259" key="2">
    <source>
        <dbReference type="Pfam" id="PF12697"/>
    </source>
</evidence>
<dbReference type="SUPFAM" id="SSF53474">
    <property type="entry name" value="alpha/beta-Hydrolases"/>
    <property type="match status" value="1"/>
</dbReference>
<dbReference type="PANTHER" id="PTHR43798:SF31">
    <property type="entry name" value="AB HYDROLASE SUPERFAMILY PROTEIN YCLE"/>
    <property type="match status" value="1"/>
</dbReference>
<dbReference type="GO" id="GO:0016787">
    <property type="term" value="F:hydrolase activity"/>
    <property type="evidence" value="ECO:0007669"/>
    <property type="project" value="UniProtKB-KW"/>
</dbReference>
<comment type="caution">
    <text evidence="3">The sequence shown here is derived from an EMBL/GenBank/DDBJ whole genome shotgun (WGS) entry which is preliminary data.</text>
</comment>
<keyword evidence="1 3" id="KW-0378">Hydrolase</keyword>
<dbReference type="Pfam" id="PF12697">
    <property type="entry name" value="Abhydrolase_6"/>
    <property type="match status" value="1"/>
</dbReference>
<accession>A0A939HBE6</accession>
<dbReference type="PANTHER" id="PTHR43798">
    <property type="entry name" value="MONOACYLGLYCEROL LIPASE"/>
    <property type="match status" value="1"/>
</dbReference>
<dbReference type="Gene3D" id="3.40.50.1820">
    <property type="entry name" value="alpha/beta hydrolase"/>
    <property type="match status" value="1"/>
</dbReference>
<keyword evidence="4" id="KW-1185">Reference proteome</keyword>
<dbReference type="InterPro" id="IPR000073">
    <property type="entry name" value="AB_hydrolase_1"/>
</dbReference>
<sequence>MTSTIRSTSTETTLLTETPLITEETILVANLETRYFSGGPENGTPVVFLHDGAWGGASDVTWSQVLPLAAENFRVIAPDFLGYGGSAKSIRVDVSPFAFRIRHIFSLLDSLGVTEPVHIVGNSFGGSIGLRALADESYRGRIASVTTINGTGGPWKAPDMTKIGDFDGTRERLEEIVDILCDASEDKESHLDARFGWATAPGHFTAMRGPHMPIPEALKVERPADPFPAPLEGVSTPALLVECSGDTLLEAGWSQKLKALLPNAQAELLPYKHCPNITHPQETWNLINGFLETITEGGK</sequence>